<accession>E8PPK7</accession>
<dbReference type="HOGENOM" id="CLU_3141721_0_0_0"/>
<evidence type="ECO:0000313" key="3">
    <source>
        <dbReference type="Proteomes" id="UP000008087"/>
    </source>
</evidence>
<proteinExistence type="predicted"/>
<dbReference type="AlphaFoldDB" id="E8PPK7"/>
<dbReference type="Proteomes" id="UP000008087">
    <property type="component" value="Chromosome"/>
</dbReference>
<reference evidence="2 3" key="2">
    <citation type="journal article" date="2011" name="BMC Genomics">
        <title>Sequence of the hyperplastic genome of the naturally competent Thermus scotoductus SA-01.</title>
        <authorList>
            <person name="Gounder K."/>
            <person name="Brzuszkiewicz E."/>
            <person name="Liesegang H."/>
            <person name="Wollherr A."/>
            <person name="Daniel R."/>
            <person name="Gottschalk G."/>
            <person name="Reva O."/>
            <person name="Kumwenda B."/>
            <person name="Srivastava M."/>
            <person name="Bricio C."/>
            <person name="Berenguer J."/>
            <person name="van Heerden E."/>
            <person name="Litthauer D."/>
        </authorList>
    </citation>
    <scope>NUCLEOTIDE SEQUENCE [LARGE SCALE GENOMIC DNA]</scope>
    <source>
        <strain evidence="3">ATCC 700910 / SA-01</strain>
    </source>
</reference>
<protein>
    <submittedName>
        <fullName evidence="2">Uncharacterized protein</fullName>
    </submittedName>
</protein>
<evidence type="ECO:0000256" key="1">
    <source>
        <dbReference type="SAM" id="MobiDB-lite"/>
    </source>
</evidence>
<dbReference type="KEGG" id="tsc:TSC_c22530"/>
<feature type="region of interest" description="Disordered" evidence="1">
    <location>
        <begin position="1"/>
        <end position="31"/>
    </location>
</feature>
<evidence type="ECO:0000313" key="2">
    <source>
        <dbReference type="EMBL" id="ADW22855.1"/>
    </source>
</evidence>
<dbReference type="EMBL" id="CP001962">
    <property type="protein sequence ID" value="ADW22855.1"/>
    <property type="molecule type" value="Genomic_DNA"/>
</dbReference>
<reference evidence="3" key="1">
    <citation type="submission" date="2010-03" db="EMBL/GenBank/DDBJ databases">
        <title>The genome sequence of Thermus scotoductus SA-01.</title>
        <authorList>
            <person name="Gounder K."/>
            <person name="Liesegang H."/>
            <person name="Brzuszkiewicz E."/>
            <person name="Wollherr A."/>
            <person name="Daniel R."/>
            <person name="Gottschalk G."/>
            <person name="van Heerden E."/>
            <person name="Litthauer D."/>
        </authorList>
    </citation>
    <scope>NUCLEOTIDE SEQUENCE [LARGE SCALE GENOMIC DNA]</scope>
    <source>
        <strain evidence="3">ATCC 700910 / SA-01</strain>
    </source>
</reference>
<dbReference type="STRING" id="743525.TSC_c22530"/>
<organism evidence="2 3">
    <name type="scientific">Thermus scotoductus (strain ATCC 700910 / SA-01)</name>
    <dbReference type="NCBI Taxonomy" id="743525"/>
    <lineage>
        <taxon>Bacteria</taxon>
        <taxon>Thermotogati</taxon>
        <taxon>Deinococcota</taxon>
        <taxon>Deinococci</taxon>
        <taxon>Thermales</taxon>
        <taxon>Thermaceae</taxon>
        <taxon>Thermus</taxon>
    </lineage>
</organism>
<name>E8PPK7_THESS</name>
<gene>
    <name evidence="2" type="ordered locus">TSC_c22530</name>
</gene>
<sequence length="49" mass="5486">MGEISSWYRPLFSSSSSGHPPHKTPLSLSIARERGKELRLSLGYSKTPR</sequence>